<proteinExistence type="predicted"/>
<evidence type="ECO:0000256" key="1">
    <source>
        <dbReference type="SAM" id="MobiDB-lite"/>
    </source>
</evidence>
<evidence type="ECO:0000313" key="4">
    <source>
        <dbReference type="Proteomes" id="UP000010471"/>
    </source>
</evidence>
<protein>
    <recommendedName>
        <fullName evidence="5">Lipoprotein</fullName>
    </recommendedName>
</protein>
<feature type="compositionally biased region" description="Low complexity" evidence="1">
    <location>
        <begin position="45"/>
        <end position="75"/>
    </location>
</feature>
<name>K9W933_9CYAN</name>
<dbReference type="Proteomes" id="UP000010471">
    <property type="component" value="Chromosome"/>
</dbReference>
<evidence type="ECO:0000313" key="3">
    <source>
        <dbReference type="EMBL" id="AFZ16905.1"/>
    </source>
</evidence>
<reference evidence="3 4" key="1">
    <citation type="submission" date="2012-06" db="EMBL/GenBank/DDBJ databases">
        <title>Finished chromosome of genome of Microcoleus sp. PCC 7113.</title>
        <authorList>
            <consortium name="US DOE Joint Genome Institute"/>
            <person name="Gugger M."/>
            <person name="Coursin T."/>
            <person name="Rippka R."/>
            <person name="Tandeau De Marsac N."/>
            <person name="Huntemann M."/>
            <person name="Wei C.-L."/>
            <person name="Han J."/>
            <person name="Detter J.C."/>
            <person name="Han C."/>
            <person name="Tapia R."/>
            <person name="Chen A."/>
            <person name="Kyrpides N."/>
            <person name="Mavromatis K."/>
            <person name="Markowitz V."/>
            <person name="Szeto E."/>
            <person name="Ivanova N."/>
            <person name="Pagani I."/>
            <person name="Pati A."/>
            <person name="Goodwin L."/>
            <person name="Nordberg H.P."/>
            <person name="Cantor M.N."/>
            <person name="Hua S.X."/>
            <person name="Woyke T."/>
            <person name="Kerfeld C.A."/>
        </authorList>
    </citation>
    <scope>NUCLEOTIDE SEQUENCE [LARGE SCALE GENOMIC DNA]</scope>
    <source>
        <strain evidence="3 4">PCC 7113</strain>
    </source>
</reference>
<organism evidence="3 4">
    <name type="scientific">Allocoleopsis franciscana PCC 7113</name>
    <dbReference type="NCBI Taxonomy" id="1173027"/>
    <lineage>
        <taxon>Bacteria</taxon>
        <taxon>Bacillati</taxon>
        <taxon>Cyanobacteriota</taxon>
        <taxon>Cyanophyceae</taxon>
        <taxon>Coleofasciculales</taxon>
        <taxon>Coleofasciculaceae</taxon>
        <taxon>Allocoleopsis</taxon>
        <taxon>Allocoleopsis franciscana</taxon>
    </lineage>
</organism>
<dbReference type="EMBL" id="CP003630">
    <property type="protein sequence ID" value="AFZ16905.1"/>
    <property type="molecule type" value="Genomic_DNA"/>
</dbReference>
<sequence length="189" mass="19549">MMRFNALVVASILLLGGLAGCNQEESNDVVYSTPQVVPKRPQKQKAAAPKPTAAASPAASPGSSPAASPATGKTAVAPANTAKATAKANDGAKATLAKLNGYLPAAVKALQANDIAKAKEYAKGFSDNWQQKIIQFQVKNKSKAAYDKLASGVTQITNTVIQPPNPDKTKAITSLQSLSQAVTEYTKSP</sequence>
<dbReference type="HOGENOM" id="CLU_1433028_0_0_3"/>
<feature type="chain" id="PRO_5003937264" description="Lipoprotein" evidence="2">
    <location>
        <begin position="22"/>
        <end position="189"/>
    </location>
</feature>
<keyword evidence="2" id="KW-0732">Signal</keyword>
<feature type="region of interest" description="Disordered" evidence="1">
    <location>
        <begin position="32"/>
        <end position="75"/>
    </location>
</feature>
<evidence type="ECO:0008006" key="5">
    <source>
        <dbReference type="Google" id="ProtNLM"/>
    </source>
</evidence>
<gene>
    <name evidence="3" type="ORF">Mic7113_1010</name>
</gene>
<evidence type="ECO:0000256" key="2">
    <source>
        <dbReference type="SAM" id="SignalP"/>
    </source>
</evidence>
<accession>K9W933</accession>
<dbReference type="RefSeq" id="WP_015181065.1">
    <property type="nucleotide sequence ID" value="NC_019738.1"/>
</dbReference>
<feature type="signal peptide" evidence="2">
    <location>
        <begin position="1"/>
        <end position="21"/>
    </location>
</feature>
<dbReference type="PROSITE" id="PS51257">
    <property type="entry name" value="PROKAR_LIPOPROTEIN"/>
    <property type="match status" value="1"/>
</dbReference>
<dbReference type="AlphaFoldDB" id="K9W933"/>
<dbReference type="eggNOG" id="ENOG5030KJP">
    <property type="taxonomic scope" value="Bacteria"/>
</dbReference>
<keyword evidence="4" id="KW-1185">Reference proteome</keyword>
<dbReference type="KEGG" id="mic:Mic7113_1010"/>